<protein>
    <submittedName>
        <fullName evidence="1">Uncharacterized protein</fullName>
    </submittedName>
</protein>
<dbReference type="EMBL" id="NBSK02000004">
    <property type="protein sequence ID" value="KAJ0210424.1"/>
    <property type="molecule type" value="Genomic_DNA"/>
</dbReference>
<sequence length="280" mass="33341">MTWNYKHRPLSSPERLARKKWRRRVNEIDSLRRLDRDNSLPLNVMKSTWEKSELLSNNFKKNLCFGQGRVGKCNFYIRDQEYYFVLQKRQSTRTDCFTFKNLKEYWDNLKGEVFNQIKGFEYTWVISKGLKRFWRRLLSMNNQIIWKIKVSLMSHLLSMSFSLELKKVKKQVLIFKTFDSLNWKYLDSILDQMEFGDKWRNCIKGCLSSGRASILINDSPMSDFDIKRGWGLSVSLKEACDIFSKAFLYRITDSELKVYLIKSKNSLSIILGSLLRKHEA</sequence>
<gene>
    <name evidence="1" type="ORF">LSAT_V11C400192890</name>
</gene>
<accession>A0A9R1XHQ5</accession>
<comment type="caution">
    <text evidence="1">The sequence shown here is derived from an EMBL/GenBank/DDBJ whole genome shotgun (WGS) entry which is preliminary data.</text>
</comment>
<evidence type="ECO:0000313" key="2">
    <source>
        <dbReference type="Proteomes" id="UP000235145"/>
    </source>
</evidence>
<name>A0A9R1XHQ5_LACSA</name>
<proteinExistence type="predicted"/>
<reference evidence="1 2" key="1">
    <citation type="journal article" date="2017" name="Nat. Commun.">
        <title>Genome assembly with in vitro proximity ligation data and whole-genome triplication in lettuce.</title>
        <authorList>
            <person name="Reyes-Chin-Wo S."/>
            <person name="Wang Z."/>
            <person name="Yang X."/>
            <person name="Kozik A."/>
            <person name="Arikit S."/>
            <person name="Song C."/>
            <person name="Xia L."/>
            <person name="Froenicke L."/>
            <person name="Lavelle D.O."/>
            <person name="Truco M.J."/>
            <person name="Xia R."/>
            <person name="Zhu S."/>
            <person name="Xu C."/>
            <person name="Xu H."/>
            <person name="Xu X."/>
            <person name="Cox K."/>
            <person name="Korf I."/>
            <person name="Meyers B.C."/>
            <person name="Michelmore R.W."/>
        </authorList>
    </citation>
    <scope>NUCLEOTIDE SEQUENCE [LARGE SCALE GENOMIC DNA]</scope>
    <source>
        <strain evidence="2">cv. Salinas</strain>
        <tissue evidence="1">Seedlings</tissue>
    </source>
</reference>
<dbReference type="AlphaFoldDB" id="A0A9R1XHQ5"/>
<dbReference type="Proteomes" id="UP000235145">
    <property type="component" value="Unassembled WGS sequence"/>
</dbReference>
<organism evidence="1 2">
    <name type="scientific">Lactuca sativa</name>
    <name type="common">Garden lettuce</name>
    <dbReference type="NCBI Taxonomy" id="4236"/>
    <lineage>
        <taxon>Eukaryota</taxon>
        <taxon>Viridiplantae</taxon>
        <taxon>Streptophyta</taxon>
        <taxon>Embryophyta</taxon>
        <taxon>Tracheophyta</taxon>
        <taxon>Spermatophyta</taxon>
        <taxon>Magnoliopsida</taxon>
        <taxon>eudicotyledons</taxon>
        <taxon>Gunneridae</taxon>
        <taxon>Pentapetalae</taxon>
        <taxon>asterids</taxon>
        <taxon>campanulids</taxon>
        <taxon>Asterales</taxon>
        <taxon>Asteraceae</taxon>
        <taxon>Cichorioideae</taxon>
        <taxon>Cichorieae</taxon>
        <taxon>Lactucinae</taxon>
        <taxon>Lactuca</taxon>
    </lineage>
</organism>
<evidence type="ECO:0000313" key="1">
    <source>
        <dbReference type="EMBL" id="KAJ0210424.1"/>
    </source>
</evidence>
<keyword evidence="2" id="KW-1185">Reference proteome</keyword>